<gene>
    <name evidence="1" type="ORF">A3C06_00085</name>
</gene>
<comment type="caution">
    <text evidence="1">The sequence shown here is derived from an EMBL/GenBank/DDBJ whole genome shotgun (WGS) entry which is preliminary data.</text>
</comment>
<dbReference type="EMBL" id="MHRQ01000017">
    <property type="protein sequence ID" value="OHA26701.1"/>
    <property type="molecule type" value="Genomic_DNA"/>
</dbReference>
<dbReference type="AlphaFoldDB" id="A0A1G2MUS1"/>
<accession>A0A1G2MUS1</accession>
<sequence>MQTIIVLILFLAFSAIFASIILKAKSDVRHAKRLLALTIRLGLVDQCLWQCFDRAKSNCTVRYQRLERYKERLMKERDQLLSVM</sequence>
<dbReference type="Proteomes" id="UP000177565">
    <property type="component" value="Unassembled WGS sequence"/>
</dbReference>
<reference evidence="1 2" key="1">
    <citation type="journal article" date="2016" name="Nat. Commun.">
        <title>Thousands of microbial genomes shed light on interconnected biogeochemical processes in an aquifer system.</title>
        <authorList>
            <person name="Anantharaman K."/>
            <person name="Brown C.T."/>
            <person name="Hug L.A."/>
            <person name="Sharon I."/>
            <person name="Castelle C.J."/>
            <person name="Probst A.J."/>
            <person name="Thomas B.C."/>
            <person name="Singh A."/>
            <person name="Wilkins M.J."/>
            <person name="Karaoz U."/>
            <person name="Brodie E.L."/>
            <person name="Williams K.H."/>
            <person name="Hubbard S.S."/>
            <person name="Banfield J.F."/>
        </authorList>
    </citation>
    <scope>NUCLEOTIDE SEQUENCE [LARGE SCALE GENOMIC DNA]</scope>
</reference>
<name>A0A1G2MUS1_9BACT</name>
<proteinExistence type="predicted"/>
<organism evidence="1 2">
    <name type="scientific">Candidatus Taylorbacteria bacterium RIFCSPHIGHO2_02_FULL_46_13</name>
    <dbReference type="NCBI Taxonomy" id="1802312"/>
    <lineage>
        <taxon>Bacteria</taxon>
        <taxon>Candidatus Tayloriibacteriota</taxon>
    </lineage>
</organism>
<evidence type="ECO:0000313" key="1">
    <source>
        <dbReference type="EMBL" id="OHA26701.1"/>
    </source>
</evidence>
<protein>
    <submittedName>
        <fullName evidence="1">Uncharacterized protein</fullName>
    </submittedName>
</protein>
<evidence type="ECO:0000313" key="2">
    <source>
        <dbReference type="Proteomes" id="UP000177565"/>
    </source>
</evidence>